<evidence type="ECO:0000313" key="6">
    <source>
        <dbReference type="EMBL" id="EYF01449.1"/>
    </source>
</evidence>
<evidence type="ECO:0000259" key="5">
    <source>
        <dbReference type="Pfam" id="PF00501"/>
    </source>
</evidence>
<reference evidence="6 7" key="1">
    <citation type="submission" date="2013-05" db="EMBL/GenBank/DDBJ databases">
        <title>Genome assembly of Chondromyces apiculatus DSM 436.</title>
        <authorList>
            <person name="Sharma G."/>
            <person name="Khatri I."/>
            <person name="Kaur C."/>
            <person name="Mayilraj S."/>
            <person name="Subramanian S."/>
        </authorList>
    </citation>
    <scope>NUCLEOTIDE SEQUENCE [LARGE SCALE GENOMIC DNA]</scope>
    <source>
        <strain evidence="6 7">DSM 436</strain>
    </source>
</reference>
<organism evidence="6 7">
    <name type="scientific">Chondromyces apiculatus DSM 436</name>
    <dbReference type="NCBI Taxonomy" id="1192034"/>
    <lineage>
        <taxon>Bacteria</taxon>
        <taxon>Pseudomonadati</taxon>
        <taxon>Myxococcota</taxon>
        <taxon>Polyangia</taxon>
        <taxon>Polyangiales</taxon>
        <taxon>Polyangiaceae</taxon>
        <taxon>Chondromyces</taxon>
    </lineage>
</organism>
<evidence type="ECO:0000256" key="1">
    <source>
        <dbReference type="ARBA" id="ARBA00022598"/>
    </source>
</evidence>
<comment type="caution">
    <text evidence="6">The sequence shown here is derived from an EMBL/GenBank/DDBJ whole genome shotgun (WGS) entry which is preliminary data.</text>
</comment>
<keyword evidence="1 6" id="KW-0436">Ligase</keyword>
<sequence length="591" mass="64625">MPSDTIPRRLFARAKERPEAPAYLVRESGSWKATPWRQYAAEVMRAGKALMAMGLEVGSTVSILGFNRPEWVILDVAAMAIGGAPAGVYSTSSAEELKYIVHHAESKVLLVENAQQLGKALKVWGELPLLAHVVLMRGTEASGDPRVLTWDDFLTRGAEVTDEAFFARLDAVEPGALATLIYTSGTTGPPKGVMLSHRNLTWTADVARRLIDLTPWDCSLSYLPLSHIAEQVFTIHGPITAGSSVYFAESIEKMAENLREVQPTIFFGVPRVWEKLHAGVSAKLGEAKGLKRAIAAQAMAAGRAYHDVLNRDEIPNPLLTVKHRLFERLVYGKVKQAVGFGRARVCVSGAAPIGVEVLDFFAGLDLPIREVYGQSEDTGPTSFNLPGRSRFGSVGPAFPGLDVRIAEDGEIQVKGPNVFLGYYKDPEGTAETLLEGWLCTGDLGKFDQDGFLHITGRKKDIIITAGGKNITPQNIEVGLKRHPLVAEAVVIGDRRRYLTAIIVLNPEAAQQLATERGLSGPLHENPEIRREVQRAVDEVNAQFAQVETVKRFTIASRSFGIDTGELTPTLKVKRRNVVENFAREIDAMYAE</sequence>
<evidence type="ECO:0000313" key="7">
    <source>
        <dbReference type="Proteomes" id="UP000019678"/>
    </source>
</evidence>
<evidence type="ECO:0000256" key="4">
    <source>
        <dbReference type="ARBA" id="ARBA00024484"/>
    </source>
</evidence>
<gene>
    <name evidence="6" type="ORF">CAP_8282</name>
</gene>
<accession>A0A017SWV6</accession>
<keyword evidence="7" id="KW-1185">Reference proteome</keyword>
<keyword evidence="2" id="KW-0276">Fatty acid metabolism</keyword>
<dbReference type="SUPFAM" id="SSF56801">
    <property type="entry name" value="Acetyl-CoA synthetase-like"/>
    <property type="match status" value="1"/>
</dbReference>
<dbReference type="InterPro" id="IPR045851">
    <property type="entry name" value="AMP-bd_C_sf"/>
</dbReference>
<dbReference type="Proteomes" id="UP000019678">
    <property type="component" value="Unassembled WGS sequence"/>
</dbReference>
<dbReference type="Gene3D" id="3.40.50.12780">
    <property type="entry name" value="N-terminal domain of ligase-like"/>
    <property type="match status" value="1"/>
</dbReference>
<dbReference type="eggNOG" id="COG1022">
    <property type="taxonomic scope" value="Bacteria"/>
</dbReference>
<dbReference type="InterPro" id="IPR020845">
    <property type="entry name" value="AMP-binding_CS"/>
</dbReference>
<keyword evidence="3" id="KW-0443">Lipid metabolism</keyword>
<dbReference type="PANTHER" id="PTHR43272">
    <property type="entry name" value="LONG-CHAIN-FATTY-ACID--COA LIGASE"/>
    <property type="match status" value="1"/>
</dbReference>
<feature type="domain" description="AMP-dependent synthetase/ligase" evidence="5">
    <location>
        <begin position="11"/>
        <end position="423"/>
    </location>
</feature>
<dbReference type="Pfam" id="PF00501">
    <property type="entry name" value="AMP-binding"/>
    <property type="match status" value="1"/>
</dbReference>
<dbReference type="PANTHER" id="PTHR43272:SF32">
    <property type="entry name" value="AMP-DEPENDENT SYNTHETASE_LIGASE DOMAIN-CONTAINING PROTEIN"/>
    <property type="match status" value="1"/>
</dbReference>
<dbReference type="CDD" id="cd05907">
    <property type="entry name" value="VL_LC_FACS_like"/>
    <property type="match status" value="1"/>
</dbReference>
<dbReference type="GO" id="GO:0016020">
    <property type="term" value="C:membrane"/>
    <property type="evidence" value="ECO:0007669"/>
    <property type="project" value="TreeGrafter"/>
</dbReference>
<dbReference type="RefSeq" id="WP_052376599.1">
    <property type="nucleotide sequence ID" value="NZ_ASRX01000081.1"/>
</dbReference>
<dbReference type="GO" id="GO:0004467">
    <property type="term" value="F:long-chain fatty acid-CoA ligase activity"/>
    <property type="evidence" value="ECO:0007669"/>
    <property type="project" value="UniProtKB-EC"/>
</dbReference>
<dbReference type="InterPro" id="IPR000873">
    <property type="entry name" value="AMP-dep_synth/lig_dom"/>
</dbReference>
<comment type="catalytic activity">
    <reaction evidence="4">
        <text>a long-chain fatty acid + ATP + CoA = a long-chain fatty acyl-CoA + AMP + diphosphate</text>
        <dbReference type="Rhea" id="RHEA:15421"/>
        <dbReference type="ChEBI" id="CHEBI:30616"/>
        <dbReference type="ChEBI" id="CHEBI:33019"/>
        <dbReference type="ChEBI" id="CHEBI:57287"/>
        <dbReference type="ChEBI" id="CHEBI:57560"/>
        <dbReference type="ChEBI" id="CHEBI:83139"/>
        <dbReference type="ChEBI" id="CHEBI:456215"/>
        <dbReference type="EC" id="6.2.1.3"/>
    </reaction>
    <physiologicalReaction direction="left-to-right" evidence="4">
        <dbReference type="Rhea" id="RHEA:15422"/>
    </physiologicalReaction>
</comment>
<evidence type="ECO:0000256" key="3">
    <source>
        <dbReference type="ARBA" id="ARBA00023098"/>
    </source>
</evidence>
<dbReference type="PROSITE" id="PS00455">
    <property type="entry name" value="AMP_BINDING"/>
    <property type="match status" value="1"/>
</dbReference>
<dbReference type="OrthoDB" id="9803968at2"/>
<dbReference type="Pfam" id="PF23562">
    <property type="entry name" value="AMP-binding_C_3"/>
    <property type="match status" value="1"/>
</dbReference>
<dbReference type="EMBL" id="ASRX01000081">
    <property type="protein sequence ID" value="EYF01449.1"/>
    <property type="molecule type" value="Genomic_DNA"/>
</dbReference>
<dbReference type="Gene3D" id="3.30.300.30">
    <property type="match status" value="1"/>
</dbReference>
<dbReference type="AlphaFoldDB" id="A0A017SWV6"/>
<proteinExistence type="predicted"/>
<dbReference type="InterPro" id="IPR042099">
    <property type="entry name" value="ANL_N_sf"/>
</dbReference>
<dbReference type="STRING" id="1192034.CAP_8282"/>
<evidence type="ECO:0000256" key="2">
    <source>
        <dbReference type="ARBA" id="ARBA00022832"/>
    </source>
</evidence>
<protein>
    <submittedName>
        <fullName evidence="6">Long-chain-fatty-acid--CoA ligase</fullName>
    </submittedName>
</protein>
<name>A0A017SWV6_9BACT</name>